<name>A0A078ADW5_STYLE</name>
<gene>
    <name evidence="1" type="primary">Contig6475.g6926</name>
    <name evidence="1" type="ORF">STYLEM_8089</name>
</gene>
<organism evidence="1 2">
    <name type="scientific">Stylonychia lemnae</name>
    <name type="common">Ciliate</name>
    <dbReference type="NCBI Taxonomy" id="5949"/>
    <lineage>
        <taxon>Eukaryota</taxon>
        <taxon>Sar</taxon>
        <taxon>Alveolata</taxon>
        <taxon>Ciliophora</taxon>
        <taxon>Intramacronucleata</taxon>
        <taxon>Spirotrichea</taxon>
        <taxon>Stichotrichia</taxon>
        <taxon>Sporadotrichida</taxon>
        <taxon>Oxytrichidae</taxon>
        <taxon>Stylonychinae</taxon>
        <taxon>Stylonychia</taxon>
    </lineage>
</organism>
<dbReference type="AlphaFoldDB" id="A0A078ADW5"/>
<reference evidence="1 2" key="1">
    <citation type="submission" date="2014-06" db="EMBL/GenBank/DDBJ databases">
        <authorList>
            <person name="Swart Estienne"/>
        </authorList>
    </citation>
    <scope>NUCLEOTIDE SEQUENCE [LARGE SCALE GENOMIC DNA]</scope>
    <source>
        <strain evidence="1 2">130c</strain>
    </source>
</reference>
<evidence type="ECO:0000313" key="2">
    <source>
        <dbReference type="Proteomes" id="UP000039865"/>
    </source>
</evidence>
<dbReference type="InParanoid" id="A0A078ADW5"/>
<dbReference type="Proteomes" id="UP000039865">
    <property type="component" value="Unassembled WGS sequence"/>
</dbReference>
<accession>A0A078ADW5</accession>
<dbReference type="Gene3D" id="3.90.550.20">
    <property type="match status" value="1"/>
</dbReference>
<protein>
    <submittedName>
        <fullName evidence="1">Uncharacterized protein</fullName>
    </submittedName>
</protein>
<keyword evidence="2" id="KW-1185">Reference proteome</keyword>
<dbReference type="EMBL" id="CCKQ01007693">
    <property type="protein sequence ID" value="CDW79103.1"/>
    <property type="molecule type" value="Genomic_DNA"/>
</dbReference>
<evidence type="ECO:0000313" key="1">
    <source>
        <dbReference type="EMBL" id="CDW79103.1"/>
    </source>
</evidence>
<proteinExistence type="predicted"/>
<sequence>MEILNAIIGAKQGHKIILNYLNYIKFVYSMKDEQSIFHYSKCAQHSNGLTMYGTGPMIFAAIVYNHINTDDNQDILISQNFSETIEMPIKIKNQDGNIHKKTIKFFGYDCYSSSWLNNYRDIQTFGWIINDQNSK</sequence>